<dbReference type="Proteomes" id="UP001055811">
    <property type="component" value="Linkage Group LG06"/>
</dbReference>
<dbReference type="EMBL" id="CM042014">
    <property type="protein sequence ID" value="KAI3722314.1"/>
    <property type="molecule type" value="Genomic_DNA"/>
</dbReference>
<keyword evidence="2" id="KW-1185">Reference proteome</keyword>
<comment type="caution">
    <text evidence="1">The sequence shown here is derived from an EMBL/GenBank/DDBJ whole genome shotgun (WGS) entry which is preliminary data.</text>
</comment>
<name>A0ACB9BJV8_CICIN</name>
<evidence type="ECO:0000313" key="2">
    <source>
        <dbReference type="Proteomes" id="UP001055811"/>
    </source>
</evidence>
<organism evidence="1 2">
    <name type="scientific">Cichorium intybus</name>
    <name type="common">Chicory</name>
    <dbReference type="NCBI Taxonomy" id="13427"/>
    <lineage>
        <taxon>Eukaryota</taxon>
        <taxon>Viridiplantae</taxon>
        <taxon>Streptophyta</taxon>
        <taxon>Embryophyta</taxon>
        <taxon>Tracheophyta</taxon>
        <taxon>Spermatophyta</taxon>
        <taxon>Magnoliopsida</taxon>
        <taxon>eudicotyledons</taxon>
        <taxon>Gunneridae</taxon>
        <taxon>Pentapetalae</taxon>
        <taxon>asterids</taxon>
        <taxon>campanulids</taxon>
        <taxon>Asterales</taxon>
        <taxon>Asteraceae</taxon>
        <taxon>Cichorioideae</taxon>
        <taxon>Cichorieae</taxon>
        <taxon>Cichoriinae</taxon>
        <taxon>Cichorium</taxon>
    </lineage>
</organism>
<reference evidence="1 2" key="2">
    <citation type="journal article" date="2022" name="Mol. Ecol. Resour.">
        <title>The genomes of chicory, endive, great burdock and yacon provide insights into Asteraceae paleo-polyploidization history and plant inulin production.</title>
        <authorList>
            <person name="Fan W."/>
            <person name="Wang S."/>
            <person name="Wang H."/>
            <person name="Wang A."/>
            <person name="Jiang F."/>
            <person name="Liu H."/>
            <person name="Zhao H."/>
            <person name="Xu D."/>
            <person name="Zhang Y."/>
        </authorList>
    </citation>
    <scope>NUCLEOTIDE SEQUENCE [LARGE SCALE GENOMIC DNA]</scope>
    <source>
        <strain evidence="2">cv. Punajuju</strain>
        <tissue evidence="1">Leaves</tissue>
    </source>
</reference>
<sequence length="118" mass="13297">MVSKTRKKKEENETFNHDLAGAVRRCKPRTKTPHAPFTPRKYPDNESQRPSNGQWGKVDELGQSPCPYLLQALKAKKSTRKAKKATSSLANDDEGAYSQAEDFHFHFLAMPPKARLVG</sequence>
<reference evidence="2" key="1">
    <citation type="journal article" date="2022" name="Mol. Ecol. Resour.">
        <title>The genomes of chicory, endive, great burdock and yacon provide insights into Asteraceae palaeo-polyploidization history and plant inulin production.</title>
        <authorList>
            <person name="Fan W."/>
            <person name="Wang S."/>
            <person name="Wang H."/>
            <person name="Wang A."/>
            <person name="Jiang F."/>
            <person name="Liu H."/>
            <person name="Zhao H."/>
            <person name="Xu D."/>
            <person name="Zhang Y."/>
        </authorList>
    </citation>
    <scope>NUCLEOTIDE SEQUENCE [LARGE SCALE GENOMIC DNA]</scope>
    <source>
        <strain evidence="2">cv. Punajuju</strain>
    </source>
</reference>
<accession>A0ACB9BJV8</accession>
<protein>
    <submittedName>
        <fullName evidence="1">Uncharacterized protein</fullName>
    </submittedName>
</protein>
<gene>
    <name evidence="1" type="ORF">L2E82_33347</name>
</gene>
<evidence type="ECO:0000313" key="1">
    <source>
        <dbReference type="EMBL" id="KAI3722314.1"/>
    </source>
</evidence>
<proteinExistence type="predicted"/>